<organism evidence="1 2">
    <name type="scientific">Methylophilus aquaticus</name>
    <dbReference type="NCBI Taxonomy" id="1971610"/>
    <lineage>
        <taxon>Bacteria</taxon>
        <taxon>Pseudomonadati</taxon>
        <taxon>Pseudomonadota</taxon>
        <taxon>Betaproteobacteria</taxon>
        <taxon>Nitrosomonadales</taxon>
        <taxon>Methylophilaceae</taxon>
        <taxon>Methylophilus</taxon>
    </lineage>
</organism>
<dbReference type="RefSeq" id="WP_306388988.1">
    <property type="nucleotide sequence ID" value="NZ_JAVCAP010000011.1"/>
</dbReference>
<gene>
    <name evidence="1" type="ORF">Q9291_05315</name>
</gene>
<proteinExistence type="predicted"/>
<accession>A0ABT9JRT3</accession>
<comment type="caution">
    <text evidence="1">The sequence shown here is derived from an EMBL/GenBank/DDBJ whole genome shotgun (WGS) entry which is preliminary data.</text>
</comment>
<sequence length="44" mass="5308">MSLSKYLAKVVKRESQVQNHWPESYIALFDDWQDETLERPSLLR</sequence>
<keyword evidence="2" id="KW-1185">Reference proteome</keyword>
<protein>
    <submittedName>
        <fullName evidence="1">Uncharacterized protein</fullName>
    </submittedName>
</protein>
<evidence type="ECO:0000313" key="1">
    <source>
        <dbReference type="EMBL" id="MDP8567259.1"/>
    </source>
</evidence>
<dbReference type="EMBL" id="JAVCAP010000011">
    <property type="protein sequence ID" value="MDP8567259.1"/>
    <property type="molecule type" value="Genomic_DNA"/>
</dbReference>
<name>A0ABT9JRT3_9PROT</name>
<evidence type="ECO:0000313" key="2">
    <source>
        <dbReference type="Proteomes" id="UP001225906"/>
    </source>
</evidence>
<dbReference type="Proteomes" id="UP001225906">
    <property type="component" value="Unassembled WGS sequence"/>
</dbReference>
<reference evidence="2" key="1">
    <citation type="journal article" date="2019" name="Int. J. Syst. Evol. Microbiol.">
        <title>The Global Catalogue of Microorganisms (GCM) 10K type strain sequencing project: providing services to taxonomists for standard genome sequencing and annotation.</title>
        <authorList>
            <consortium name="The Broad Institute Genomics Platform"/>
            <consortium name="The Broad Institute Genome Sequencing Center for Infectious Disease"/>
            <person name="Wu L."/>
            <person name="Ma J."/>
        </authorList>
    </citation>
    <scope>NUCLEOTIDE SEQUENCE [LARGE SCALE GENOMIC DNA]</scope>
    <source>
        <strain evidence="2">VKM B-3159</strain>
    </source>
</reference>